<keyword evidence="2" id="KW-1185">Reference proteome</keyword>
<proteinExistence type="predicted"/>
<name>A0ABQ8F4R5_9FUNG</name>
<sequence>MAAQSEYSSAFEAERLVESIVKLDISEFGSPKWERQHEIVEKLNIQAHCNLKANNEEYVTQALIVSGKISSLVHNLLITNMWKKNALPHLIEHISAHDSLKAYFMVFSEASLANLIQVLLFDREACKQVGENMVHLVDYLVGKVIYLCTLSNVNQPTPKSVSEYNSITEREWNQRNLSDMDFSIAISALASLRYITDTVDSLGLSILNRILLKQDMCLFKARPRGNSRGCIQRYQDGQWKKIKNDDINLLGQVEAQVWLSLYNLMMDRECRRIYTYTKHNQRIVLRLKDFMDEILMDQLSILSDLKRYLEELTMMEVPEASTMPTFSGIEVIPDAVAEVLDWKEYAMIQKQTLFGQSTSQTRQASLERLARVYDFDDLDILAEQPMCNKCVINS</sequence>
<reference evidence="1 2" key="1">
    <citation type="submission" date="2021-02" db="EMBL/GenBank/DDBJ databases">
        <title>Variation within the Batrachochytrium salamandrivorans European outbreak.</title>
        <authorList>
            <person name="Kelly M."/>
            <person name="Pasmans F."/>
            <person name="Shea T.P."/>
            <person name="Munoz J.F."/>
            <person name="Carranza S."/>
            <person name="Cuomo C.A."/>
            <person name="Martel A."/>
        </authorList>
    </citation>
    <scope>NUCLEOTIDE SEQUENCE [LARGE SCALE GENOMIC DNA]</scope>
    <source>
        <strain evidence="1 2">AMFP18/2</strain>
    </source>
</reference>
<comment type="caution">
    <text evidence="1">The sequence shown here is derived from an EMBL/GenBank/DDBJ whole genome shotgun (WGS) entry which is preliminary data.</text>
</comment>
<gene>
    <name evidence="1" type="ORF">BASA50_008221</name>
</gene>
<dbReference type="EMBL" id="JAFCIX010000389">
    <property type="protein sequence ID" value="KAH6592176.1"/>
    <property type="molecule type" value="Genomic_DNA"/>
</dbReference>
<dbReference type="Proteomes" id="UP001648503">
    <property type="component" value="Unassembled WGS sequence"/>
</dbReference>
<organism evidence="1 2">
    <name type="scientific">Batrachochytrium salamandrivorans</name>
    <dbReference type="NCBI Taxonomy" id="1357716"/>
    <lineage>
        <taxon>Eukaryota</taxon>
        <taxon>Fungi</taxon>
        <taxon>Fungi incertae sedis</taxon>
        <taxon>Chytridiomycota</taxon>
        <taxon>Chytridiomycota incertae sedis</taxon>
        <taxon>Chytridiomycetes</taxon>
        <taxon>Rhizophydiales</taxon>
        <taxon>Rhizophydiales incertae sedis</taxon>
        <taxon>Batrachochytrium</taxon>
    </lineage>
</organism>
<evidence type="ECO:0000313" key="2">
    <source>
        <dbReference type="Proteomes" id="UP001648503"/>
    </source>
</evidence>
<accession>A0ABQ8F4R5</accession>
<dbReference type="PANTHER" id="PTHR13244:SF7">
    <property type="entry name" value="ZINC FINGER MYND DOMAIN-CONTAINING PROTEIN 10"/>
    <property type="match status" value="1"/>
</dbReference>
<dbReference type="PANTHER" id="PTHR13244">
    <property type="entry name" value="ZINC FINGER MYND DOMAIN CONTAINING PROTEIN 10"/>
    <property type="match status" value="1"/>
</dbReference>
<dbReference type="InterPro" id="IPR052298">
    <property type="entry name" value="ZMYND10"/>
</dbReference>
<protein>
    <submittedName>
        <fullName evidence="1">Uncharacterized protein</fullName>
    </submittedName>
</protein>
<evidence type="ECO:0000313" key="1">
    <source>
        <dbReference type="EMBL" id="KAH6592176.1"/>
    </source>
</evidence>